<dbReference type="PANTHER" id="PTHR34408:SF1">
    <property type="entry name" value="GLYCOSYL HYDROLASE FAMILY 19 DOMAIN-CONTAINING PROTEIN HI_1415"/>
    <property type="match status" value="1"/>
</dbReference>
<dbReference type="PANTHER" id="PTHR34408">
    <property type="entry name" value="FAMILY PROTEIN, PUTATIVE-RELATED"/>
    <property type="match status" value="1"/>
</dbReference>
<dbReference type="SMART" id="SM00287">
    <property type="entry name" value="SH3b"/>
    <property type="match status" value="2"/>
</dbReference>
<dbReference type="Gene3D" id="2.30.30.40">
    <property type="entry name" value="SH3 Domains"/>
    <property type="match status" value="2"/>
</dbReference>
<reference evidence="2" key="1">
    <citation type="submission" date="2019-08" db="EMBL/GenBank/DDBJ databases">
        <authorList>
            <person name="Kucharzyk K."/>
            <person name="Murdoch R.W."/>
            <person name="Higgins S."/>
            <person name="Loffler F."/>
        </authorList>
    </citation>
    <scope>NUCLEOTIDE SEQUENCE</scope>
</reference>
<dbReference type="InterPro" id="IPR052354">
    <property type="entry name" value="Cell_Wall_Dynamics_Protein"/>
</dbReference>
<accession>A0A645CZ87</accession>
<feature type="domain" description="SH3b" evidence="1">
    <location>
        <begin position="89"/>
        <end position="152"/>
    </location>
</feature>
<sequence>MKKIISIVLALTILLGASSAAYAAKDKVMYATEPVYMRSGPGTKYAIITELITGDALLWLGKSGSWAKVSLDGQTGYVYGKYLSKERITLNALITAKRNVTVRSGPGTNYKKLGQMEPLDTAKVISVSGKWLKITWNDQTAYVYKSYFYIENVSFWTLDVSEIQAFQKYYDENKDIYLGNFTGRTGDFTIRIINGANKSKVENDLRKIVPGYPYFKVVQSALPAHVDKAYIDNILQEIASHVRALTKAQREQCSIAWASYNVAEDVIQVGIVKLTDKKTALFRQWISDSPYIEFISEKAYEMPVEW</sequence>
<gene>
    <name evidence="2" type="ORF">SDC9_129345</name>
</gene>
<dbReference type="InterPro" id="IPR003646">
    <property type="entry name" value="SH3-like_bac-type"/>
</dbReference>
<dbReference type="PROSITE" id="PS51781">
    <property type="entry name" value="SH3B"/>
    <property type="match status" value="2"/>
</dbReference>
<proteinExistence type="predicted"/>
<organism evidence="2">
    <name type="scientific">bioreactor metagenome</name>
    <dbReference type="NCBI Taxonomy" id="1076179"/>
    <lineage>
        <taxon>unclassified sequences</taxon>
        <taxon>metagenomes</taxon>
        <taxon>ecological metagenomes</taxon>
    </lineage>
</organism>
<name>A0A645CZ87_9ZZZZ</name>
<dbReference type="EMBL" id="VSSQ01031408">
    <property type="protein sequence ID" value="MPM82284.1"/>
    <property type="molecule type" value="Genomic_DNA"/>
</dbReference>
<comment type="caution">
    <text evidence="2">The sequence shown here is derived from an EMBL/GenBank/DDBJ whole genome shotgun (WGS) entry which is preliminary data.</text>
</comment>
<protein>
    <recommendedName>
        <fullName evidence="1">SH3b domain-containing protein</fullName>
    </recommendedName>
</protein>
<evidence type="ECO:0000259" key="1">
    <source>
        <dbReference type="PROSITE" id="PS51781"/>
    </source>
</evidence>
<dbReference type="Pfam" id="PF08239">
    <property type="entry name" value="SH3_3"/>
    <property type="match status" value="2"/>
</dbReference>
<feature type="domain" description="SH3b" evidence="1">
    <location>
        <begin position="24"/>
        <end position="87"/>
    </location>
</feature>
<evidence type="ECO:0000313" key="2">
    <source>
        <dbReference type="EMBL" id="MPM82284.1"/>
    </source>
</evidence>
<dbReference type="AlphaFoldDB" id="A0A645CZ87"/>